<feature type="transmembrane region" description="Helical" evidence="2">
    <location>
        <begin position="129"/>
        <end position="153"/>
    </location>
</feature>
<proteinExistence type="predicted"/>
<feature type="transmembrane region" description="Helical" evidence="2">
    <location>
        <begin position="569"/>
        <end position="589"/>
    </location>
</feature>
<dbReference type="GeneID" id="119728748"/>
<sequence length="635" mass="67751">MDARCGCSWQVAGEAVNDADAKMAVPPRRLARCLRPGPLAVIASFFIFFLSLGNVSSFVILYVYLQKDFHASAIETGWVGSAAWAVMNFLAPLPSVLYVRFGCQRVILVGFLLSFAGLLASSFANHLWILYITYGLAFGAGSNFILTATINLVTSHYPGDNNIRATSLASAGQPVGLLVISGFLERACYYLGWRNGLRIMSGLTLAIGMVCTALSRQPSPIIAEDEDVDCKPVSAERGAGCSNADPLANGSAARPVQITGLARGLRSKKAYQPIPSQEGDVADNSDQAVHECAIHHSKSFSELDQRESNPHSGSKIEMGLRLTSSSDNLRMNSSVANHRLTETGNPIEDVGAETSFTDAHGARSATTVSDTESDLTELETMPANGNNATTRLKRAESSFWVRYVRLLRLPGHWLFFSGVIASSLGALFNVIHFVSFAETVGIPEPTASVLLLVMSGMEIASRVLVCICGNQAPIGRIIILAVVCVMAAVATYALVVLPTFAVVTIYVIILGFARGMIYAIALGATIDTFGVDRALESYTSLLLSYGIAGALASTIGISKDLTGSFTISLHIIAVLFLVAAILFVSAHVWRKRNPLNGQRKLIESDVNANICDDGGKGVEHQGNGVLPTEQVSTPL</sequence>
<feature type="transmembrane region" description="Helical" evidence="2">
    <location>
        <begin position="503"/>
        <end position="526"/>
    </location>
</feature>
<dbReference type="GO" id="GO:0008028">
    <property type="term" value="F:monocarboxylic acid transmembrane transporter activity"/>
    <property type="evidence" value="ECO:0007669"/>
    <property type="project" value="TreeGrafter"/>
</dbReference>
<dbReference type="Proteomes" id="UP000887568">
    <property type="component" value="Unplaced"/>
</dbReference>
<evidence type="ECO:0000256" key="2">
    <source>
        <dbReference type="SAM" id="Phobius"/>
    </source>
</evidence>
<dbReference type="OMA" id="IHFVSFA"/>
<dbReference type="SUPFAM" id="SSF103473">
    <property type="entry name" value="MFS general substrate transporter"/>
    <property type="match status" value="1"/>
</dbReference>
<feature type="region of interest" description="Disordered" evidence="1">
    <location>
        <begin position="614"/>
        <end position="635"/>
    </location>
</feature>
<dbReference type="Pfam" id="PF07690">
    <property type="entry name" value="MFS_1"/>
    <property type="match status" value="1"/>
</dbReference>
<organism evidence="3 4">
    <name type="scientific">Patiria miniata</name>
    <name type="common">Bat star</name>
    <name type="synonym">Asterina miniata</name>
    <dbReference type="NCBI Taxonomy" id="46514"/>
    <lineage>
        <taxon>Eukaryota</taxon>
        <taxon>Metazoa</taxon>
        <taxon>Echinodermata</taxon>
        <taxon>Eleutherozoa</taxon>
        <taxon>Asterozoa</taxon>
        <taxon>Asteroidea</taxon>
        <taxon>Valvatacea</taxon>
        <taxon>Valvatida</taxon>
        <taxon>Asterinidae</taxon>
        <taxon>Patiria</taxon>
    </lineage>
</organism>
<feature type="transmembrane region" description="Helical" evidence="2">
    <location>
        <begin position="538"/>
        <end position="557"/>
    </location>
</feature>
<dbReference type="PANTHER" id="PTHR11360:SF172">
    <property type="entry name" value="MAJOR FACILITATOR SUPERFAMILY (MFS) PROFILE DOMAIN-CONTAINING PROTEIN"/>
    <property type="match status" value="1"/>
</dbReference>
<feature type="transmembrane region" description="Helical" evidence="2">
    <location>
        <begin position="39"/>
        <end position="65"/>
    </location>
</feature>
<evidence type="ECO:0008006" key="5">
    <source>
        <dbReference type="Google" id="ProtNLM"/>
    </source>
</evidence>
<feature type="transmembrane region" description="Helical" evidence="2">
    <location>
        <begin position="413"/>
        <end position="434"/>
    </location>
</feature>
<dbReference type="InterPro" id="IPR050327">
    <property type="entry name" value="Proton-linked_MCT"/>
</dbReference>
<dbReference type="OrthoDB" id="2213137at2759"/>
<name>A0A914A119_PATMI</name>
<feature type="transmembrane region" description="Helical" evidence="2">
    <location>
        <begin position="446"/>
        <end position="465"/>
    </location>
</feature>
<dbReference type="RefSeq" id="XP_038057046.1">
    <property type="nucleotide sequence ID" value="XM_038201118.1"/>
</dbReference>
<evidence type="ECO:0000256" key="1">
    <source>
        <dbReference type="SAM" id="MobiDB-lite"/>
    </source>
</evidence>
<accession>A0A914A119</accession>
<dbReference type="PANTHER" id="PTHR11360">
    <property type="entry name" value="MONOCARBOXYLATE TRANSPORTER"/>
    <property type="match status" value="1"/>
</dbReference>
<dbReference type="EnsemblMetazoa" id="XM_038201118.1">
    <property type="protein sequence ID" value="XP_038057046.1"/>
    <property type="gene ID" value="LOC119728748"/>
</dbReference>
<feature type="transmembrane region" description="Helical" evidence="2">
    <location>
        <begin position="106"/>
        <end position="123"/>
    </location>
</feature>
<reference evidence="3" key="1">
    <citation type="submission" date="2022-11" db="UniProtKB">
        <authorList>
            <consortium name="EnsemblMetazoa"/>
        </authorList>
    </citation>
    <scope>IDENTIFICATION</scope>
</reference>
<feature type="transmembrane region" description="Helical" evidence="2">
    <location>
        <begin position="77"/>
        <end position="99"/>
    </location>
</feature>
<dbReference type="AlphaFoldDB" id="A0A914A119"/>
<keyword evidence="2" id="KW-0472">Membrane</keyword>
<dbReference type="Gene3D" id="1.20.1250.20">
    <property type="entry name" value="MFS general substrate transporter like domains"/>
    <property type="match status" value="1"/>
</dbReference>
<evidence type="ECO:0000313" key="3">
    <source>
        <dbReference type="EnsemblMetazoa" id="XP_038057046.1"/>
    </source>
</evidence>
<dbReference type="InterPro" id="IPR036259">
    <property type="entry name" value="MFS_trans_sf"/>
</dbReference>
<protein>
    <recommendedName>
        <fullName evidence="5">Monocarboxylate transporter</fullName>
    </recommendedName>
</protein>
<feature type="transmembrane region" description="Helical" evidence="2">
    <location>
        <begin position="477"/>
        <end position="497"/>
    </location>
</feature>
<keyword evidence="2" id="KW-0812">Transmembrane</keyword>
<keyword evidence="2" id="KW-1133">Transmembrane helix</keyword>
<keyword evidence="4" id="KW-1185">Reference proteome</keyword>
<evidence type="ECO:0000313" key="4">
    <source>
        <dbReference type="Proteomes" id="UP000887568"/>
    </source>
</evidence>
<dbReference type="InterPro" id="IPR011701">
    <property type="entry name" value="MFS"/>
</dbReference>